<protein>
    <submittedName>
        <fullName evidence="1">Uncharacterized protein</fullName>
    </submittedName>
</protein>
<dbReference type="AlphaFoldDB" id="A0A383C736"/>
<reference evidence="1" key="1">
    <citation type="submission" date="2018-05" db="EMBL/GenBank/DDBJ databases">
        <authorList>
            <person name="Lanie J.A."/>
            <person name="Ng W.-L."/>
            <person name="Kazmierczak K.M."/>
            <person name="Andrzejewski T.M."/>
            <person name="Davidsen T.M."/>
            <person name="Wayne K.J."/>
            <person name="Tettelin H."/>
            <person name="Glass J.I."/>
            <person name="Rusch D."/>
            <person name="Podicherti R."/>
            <person name="Tsui H.-C.T."/>
            <person name="Winkler M.E."/>
        </authorList>
    </citation>
    <scope>NUCLEOTIDE SEQUENCE</scope>
</reference>
<evidence type="ECO:0000313" key="1">
    <source>
        <dbReference type="EMBL" id="SVE27869.1"/>
    </source>
</evidence>
<gene>
    <name evidence="1" type="ORF">METZ01_LOCUS480723</name>
</gene>
<feature type="non-terminal residue" evidence="1">
    <location>
        <position position="1"/>
    </location>
</feature>
<accession>A0A383C736</accession>
<proteinExistence type="predicted"/>
<dbReference type="EMBL" id="UINC01206303">
    <property type="protein sequence ID" value="SVE27869.1"/>
    <property type="molecule type" value="Genomic_DNA"/>
</dbReference>
<organism evidence="1">
    <name type="scientific">marine metagenome</name>
    <dbReference type="NCBI Taxonomy" id="408172"/>
    <lineage>
        <taxon>unclassified sequences</taxon>
        <taxon>metagenomes</taxon>
        <taxon>ecological metagenomes</taxon>
    </lineage>
</organism>
<sequence>HCSTYSKGMTPHEVFLKYAYPKKKRVSRKPDRYSLDPLYKRLSPQFGYNDFSSAVRKHTSSRATIEIGDDIISDYFSLRPGSIDGELEIHHRDDGYLASVDLRDKWKKLQRVVLVLCESDGVAGDPSEKFRISHAFLLTEIKSASALLKANILSCTFSMSQSKPNHYPREKNRSDKYRISLPKNKATQLDKLSMVWKDVKQLV</sequence>
<name>A0A383C736_9ZZZZ</name>